<protein>
    <submittedName>
        <fullName evidence="1">Uncharacterized protein</fullName>
    </submittedName>
</protein>
<dbReference type="EMBL" id="JAMKFB020000007">
    <property type="protein sequence ID" value="KAL0188337.1"/>
    <property type="molecule type" value="Genomic_DNA"/>
</dbReference>
<dbReference type="AlphaFoldDB" id="A0ABD0QR86"/>
<name>A0ABD0QR86_CIRMR</name>
<keyword evidence="2" id="KW-1185">Reference proteome</keyword>
<dbReference type="Proteomes" id="UP001529510">
    <property type="component" value="Unassembled WGS sequence"/>
</dbReference>
<feature type="non-terminal residue" evidence="1">
    <location>
        <position position="1"/>
    </location>
</feature>
<evidence type="ECO:0000313" key="2">
    <source>
        <dbReference type="Proteomes" id="UP001529510"/>
    </source>
</evidence>
<comment type="caution">
    <text evidence="1">The sequence shown here is derived from an EMBL/GenBank/DDBJ whole genome shotgun (WGS) entry which is preliminary data.</text>
</comment>
<reference evidence="1 2" key="1">
    <citation type="submission" date="2024-05" db="EMBL/GenBank/DDBJ databases">
        <title>Genome sequencing and assembly of Indian major carp, Cirrhinus mrigala (Hamilton, 1822).</title>
        <authorList>
            <person name="Mohindra V."/>
            <person name="Chowdhury L.M."/>
            <person name="Lal K."/>
            <person name="Jena J.K."/>
        </authorList>
    </citation>
    <scope>NUCLEOTIDE SEQUENCE [LARGE SCALE GENOMIC DNA]</scope>
    <source>
        <strain evidence="1">CM1030</strain>
        <tissue evidence="1">Blood</tissue>
    </source>
</reference>
<accession>A0ABD0QR86</accession>
<gene>
    <name evidence="1" type="ORF">M9458_015436</name>
</gene>
<feature type="non-terminal residue" evidence="1">
    <location>
        <position position="56"/>
    </location>
</feature>
<organism evidence="1 2">
    <name type="scientific">Cirrhinus mrigala</name>
    <name type="common">Mrigala</name>
    <dbReference type="NCBI Taxonomy" id="683832"/>
    <lineage>
        <taxon>Eukaryota</taxon>
        <taxon>Metazoa</taxon>
        <taxon>Chordata</taxon>
        <taxon>Craniata</taxon>
        <taxon>Vertebrata</taxon>
        <taxon>Euteleostomi</taxon>
        <taxon>Actinopterygii</taxon>
        <taxon>Neopterygii</taxon>
        <taxon>Teleostei</taxon>
        <taxon>Ostariophysi</taxon>
        <taxon>Cypriniformes</taxon>
        <taxon>Cyprinidae</taxon>
        <taxon>Labeoninae</taxon>
        <taxon>Labeonini</taxon>
        <taxon>Cirrhinus</taxon>
    </lineage>
</organism>
<sequence length="56" mass="6724">HLSENICKSHMETCQYLREELQPSNWQTVLQTDLDAYQKKVFGYVCLAVFTWYNHL</sequence>
<evidence type="ECO:0000313" key="1">
    <source>
        <dbReference type="EMBL" id="KAL0188337.1"/>
    </source>
</evidence>
<proteinExistence type="predicted"/>